<sequence length="849" mass="91025">FADCKSDLQPSSFLLIVIIAHMATVGTEKLSFAKVAASGSKENMPPSTAQRVAVPAATENRRISSAGTPAGIAKSPAATAPKAVSPTVIAKSAMHQGTTEASQKDSRDERKPTEAAAKVTQNMNELSLSAKTVNPTSTPSLVVNGSSKLAPGDSYSKVDSTTAASDEVSQRADSNSELGTKAPSLDGKSITSGTTFALDEKESLRPDDSASVKAAADDDEAFSVRGSQMTNSRMGSENARVHRLRLGDMPEKRIIQLLPEVVVDQGVVTPQSNSSGIPPPAEKQQILASVSQNPDAFNSMYAQNPDEKLLEAMASPKDRLFLLRLEQDVINFVQSSKEPYMDLPPNNSFCRMLTHKLADYYHMTHSFEAVQGAVRIYRTPFCRVPPSLASIVGTAAETNSSSTPPVLLPKKIMRRGEDSGNGSSPSKGTSEVGSDGEKKNGGINYKLTREQREEAYNKARERIFGNSEKTGESTPETEDANGMSRASSVSGKEKSNMGRRGKTGKQRRDDSESFDSRSQYTPYYGTNPHQPSWAQAQYVAVGNMPYNGQAQQPYQAPMPQGYPQAGPAYPQMMPQGPPMSGFPPFGPMPTACLPYPPQPPQPSQQRYPPSNGSMPGYGSPMQPTPAQPAWQQQPAYPPASSPVPAPYSQPATRGPQSQSNVGPLGIPYAFGQLPVNVNPHDPKSQHPIPGSYNRHAFNPKTQSFVPGSGMNHVQPPMAPYSTMGAPHGSPQIGPAHMNYNGYSSPAPQSYMGGGPSYGMSRQSSNQSLPAYHPHATPPQHMQQHPATHMPQMPPQMNSHMPQQMGHPMQHKNMGLPQPTNGHNHQAGYSTLPNYGNPATLPQKPPTGTS</sequence>
<dbReference type="InterPro" id="IPR001374">
    <property type="entry name" value="R3H_dom"/>
</dbReference>
<dbReference type="Proteomes" id="UP001392437">
    <property type="component" value="Unassembled WGS sequence"/>
</dbReference>
<keyword evidence="6" id="KW-1185">Reference proteome</keyword>
<dbReference type="PROSITE" id="PS51061">
    <property type="entry name" value="R3H"/>
    <property type="match status" value="1"/>
</dbReference>
<dbReference type="InterPro" id="IPR024771">
    <property type="entry name" value="SUZ"/>
</dbReference>
<reference evidence="5 6" key="1">
    <citation type="submission" date="2023-01" db="EMBL/GenBank/DDBJ databases">
        <title>Analysis of 21 Apiospora genomes using comparative genomics revels a genus with tremendous synthesis potential of carbohydrate active enzymes and secondary metabolites.</title>
        <authorList>
            <person name="Sorensen T."/>
        </authorList>
    </citation>
    <scope>NUCLEOTIDE SEQUENCE [LARGE SCALE GENOMIC DNA]</scope>
    <source>
        <strain evidence="5 6">CBS 117206</strain>
    </source>
</reference>
<comment type="caution">
    <text evidence="5">The sequence shown here is derived from an EMBL/GenBank/DDBJ whole genome shotgun (WGS) entry which is preliminary data.</text>
</comment>
<feature type="domain" description="R3H" evidence="3">
    <location>
        <begin position="319"/>
        <end position="382"/>
    </location>
</feature>
<proteinExistence type="predicted"/>
<organism evidence="5 6">
    <name type="scientific">Apiospora kogelbergensis</name>
    <dbReference type="NCBI Taxonomy" id="1337665"/>
    <lineage>
        <taxon>Eukaryota</taxon>
        <taxon>Fungi</taxon>
        <taxon>Dikarya</taxon>
        <taxon>Ascomycota</taxon>
        <taxon>Pezizomycotina</taxon>
        <taxon>Sordariomycetes</taxon>
        <taxon>Xylariomycetidae</taxon>
        <taxon>Amphisphaeriales</taxon>
        <taxon>Apiosporaceae</taxon>
        <taxon>Apiospora</taxon>
    </lineage>
</organism>
<gene>
    <name evidence="5" type="ORF">PG999_007940</name>
</gene>
<evidence type="ECO:0000259" key="4">
    <source>
        <dbReference type="PROSITE" id="PS51673"/>
    </source>
</evidence>
<feature type="compositionally biased region" description="Pro residues" evidence="2">
    <location>
        <begin position="575"/>
        <end position="587"/>
    </location>
</feature>
<dbReference type="InterPro" id="IPR036867">
    <property type="entry name" value="R3H_dom_sf"/>
</dbReference>
<feature type="compositionally biased region" description="Pro residues" evidence="2">
    <location>
        <begin position="635"/>
        <end position="647"/>
    </location>
</feature>
<evidence type="ECO:0000256" key="2">
    <source>
        <dbReference type="SAM" id="MobiDB-lite"/>
    </source>
</evidence>
<evidence type="ECO:0000256" key="1">
    <source>
        <dbReference type="ARBA" id="ARBA00022553"/>
    </source>
</evidence>
<evidence type="ECO:0000259" key="3">
    <source>
        <dbReference type="PROSITE" id="PS51061"/>
    </source>
</evidence>
<feature type="region of interest" description="Disordered" evidence="2">
    <location>
        <begin position="414"/>
        <end position="530"/>
    </location>
</feature>
<feature type="region of interest" description="Disordered" evidence="2">
    <location>
        <begin position="60"/>
        <end position="191"/>
    </location>
</feature>
<feature type="compositionally biased region" description="Low complexity" evidence="2">
    <location>
        <begin position="550"/>
        <end position="574"/>
    </location>
</feature>
<accession>A0AAW0QUJ3</accession>
<evidence type="ECO:0000313" key="5">
    <source>
        <dbReference type="EMBL" id="KAK8109803.1"/>
    </source>
</evidence>
<feature type="compositionally biased region" description="Polar residues" evidence="2">
    <location>
        <begin position="420"/>
        <end position="432"/>
    </location>
</feature>
<feature type="non-terminal residue" evidence="5">
    <location>
        <position position="1"/>
    </location>
</feature>
<protein>
    <recommendedName>
        <fullName evidence="7">R3H domain-containing protein</fullName>
    </recommendedName>
</protein>
<dbReference type="AlphaFoldDB" id="A0AAW0QUJ3"/>
<evidence type="ECO:0008006" key="7">
    <source>
        <dbReference type="Google" id="ProtNLM"/>
    </source>
</evidence>
<feature type="region of interest" description="Disordered" evidence="2">
    <location>
        <begin position="752"/>
        <end position="849"/>
    </location>
</feature>
<dbReference type="PANTHER" id="PTHR15672">
    <property type="entry name" value="CAMP-REGULATED PHOSPHOPROTEIN 21 RELATED R3H DOMAIN CONTAINING PROTEIN"/>
    <property type="match status" value="1"/>
</dbReference>
<dbReference type="PROSITE" id="PS51673">
    <property type="entry name" value="SUZ"/>
    <property type="match status" value="1"/>
</dbReference>
<dbReference type="EMBL" id="JAQQWP010000007">
    <property type="protein sequence ID" value="KAK8109803.1"/>
    <property type="molecule type" value="Genomic_DNA"/>
</dbReference>
<dbReference type="PANTHER" id="PTHR15672:SF8">
    <property type="entry name" value="PROTEIN ENCORE"/>
    <property type="match status" value="1"/>
</dbReference>
<feature type="compositionally biased region" description="Basic and acidic residues" evidence="2">
    <location>
        <begin position="198"/>
        <end position="210"/>
    </location>
</feature>
<feature type="region of interest" description="Disordered" evidence="2">
    <location>
        <begin position="197"/>
        <end position="216"/>
    </location>
</feature>
<dbReference type="GO" id="GO:0006012">
    <property type="term" value="P:galactose metabolic process"/>
    <property type="evidence" value="ECO:0007669"/>
    <property type="project" value="TreeGrafter"/>
</dbReference>
<feature type="domain" description="SUZ" evidence="4">
    <location>
        <begin position="383"/>
        <end position="468"/>
    </location>
</feature>
<feature type="compositionally biased region" description="Basic and acidic residues" evidence="2">
    <location>
        <begin position="447"/>
        <end position="463"/>
    </location>
</feature>
<dbReference type="CDD" id="cd02642">
    <property type="entry name" value="R3H_encore_like"/>
    <property type="match status" value="1"/>
</dbReference>
<feature type="compositionally biased region" description="Basic and acidic residues" evidence="2">
    <location>
        <begin position="506"/>
        <end position="515"/>
    </location>
</feature>
<dbReference type="SUPFAM" id="SSF82708">
    <property type="entry name" value="R3H domain"/>
    <property type="match status" value="1"/>
</dbReference>
<keyword evidence="1" id="KW-0597">Phosphoprotein</keyword>
<feature type="compositionally biased region" description="Polar residues" evidence="2">
    <location>
        <begin position="817"/>
        <end position="833"/>
    </location>
</feature>
<feature type="compositionally biased region" description="Polar residues" evidence="2">
    <location>
        <begin position="119"/>
        <end position="147"/>
    </location>
</feature>
<dbReference type="InterPro" id="IPR051937">
    <property type="entry name" value="R3H_domain_containing"/>
</dbReference>
<dbReference type="Gene3D" id="3.30.1370.50">
    <property type="entry name" value="R3H-like domain"/>
    <property type="match status" value="1"/>
</dbReference>
<dbReference type="Pfam" id="PF12752">
    <property type="entry name" value="SUZ"/>
    <property type="match status" value="1"/>
</dbReference>
<feature type="compositionally biased region" description="Basic and acidic residues" evidence="2">
    <location>
        <begin position="102"/>
        <end position="113"/>
    </location>
</feature>
<dbReference type="GO" id="GO:0003676">
    <property type="term" value="F:nucleic acid binding"/>
    <property type="evidence" value="ECO:0007669"/>
    <property type="project" value="UniProtKB-UniRule"/>
</dbReference>
<name>A0AAW0QUJ3_9PEZI</name>
<dbReference type="Pfam" id="PF01424">
    <property type="entry name" value="R3H"/>
    <property type="match status" value="1"/>
</dbReference>
<evidence type="ECO:0000313" key="6">
    <source>
        <dbReference type="Proteomes" id="UP001392437"/>
    </source>
</evidence>
<feature type="region of interest" description="Disordered" evidence="2">
    <location>
        <begin position="550"/>
        <end position="665"/>
    </location>
</feature>